<accession>A0A2W2FSM0</accession>
<comment type="caution">
    <text evidence="1">The sequence shown here is derived from an EMBL/GenBank/DDBJ whole genome shotgun (WGS) entry which is preliminary data.</text>
</comment>
<keyword evidence="2" id="KW-1185">Reference proteome</keyword>
<gene>
    <name evidence="1" type="ORF">C1J01_16325</name>
</gene>
<dbReference type="EMBL" id="POUD01000058">
    <property type="protein sequence ID" value="PZG18034.1"/>
    <property type="molecule type" value="Genomic_DNA"/>
</dbReference>
<sequence>MGQRNLQVGQVGVAVPAVQIGQPAGPAQLLTDEVARLGNNGCFADGIVPRVHLGCVDDGRPRGRREVGQPMVQSRPQLPRAVLQERQAPAQHHQPLQVPFDLRVQAEKL</sequence>
<dbReference type="AlphaFoldDB" id="A0A2W2FSM0"/>
<evidence type="ECO:0000313" key="2">
    <source>
        <dbReference type="Proteomes" id="UP000249304"/>
    </source>
</evidence>
<name>A0A2W2FSM0_9ACTN</name>
<proteinExistence type="predicted"/>
<dbReference type="Proteomes" id="UP000249304">
    <property type="component" value="Unassembled WGS sequence"/>
</dbReference>
<organism evidence="1 2">
    <name type="scientific">Nonomuraea aridisoli</name>
    <dbReference type="NCBI Taxonomy" id="2070368"/>
    <lineage>
        <taxon>Bacteria</taxon>
        <taxon>Bacillati</taxon>
        <taxon>Actinomycetota</taxon>
        <taxon>Actinomycetes</taxon>
        <taxon>Streptosporangiales</taxon>
        <taxon>Streptosporangiaceae</taxon>
        <taxon>Nonomuraea</taxon>
    </lineage>
</organism>
<reference evidence="1 2" key="1">
    <citation type="submission" date="2018-01" db="EMBL/GenBank/DDBJ databases">
        <title>Draft genome sequence of Nonomuraea sp. KC333.</title>
        <authorList>
            <person name="Sahin N."/>
            <person name="Saygin H."/>
            <person name="Ay H."/>
        </authorList>
    </citation>
    <scope>NUCLEOTIDE SEQUENCE [LARGE SCALE GENOMIC DNA]</scope>
    <source>
        <strain evidence="1 2">KC333</strain>
    </source>
</reference>
<evidence type="ECO:0000313" key="1">
    <source>
        <dbReference type="EMBL" id="PZG18034.1"/>
    </source>
</evidence>
<protein>
    <submittedName>
        <fullName evidence="1">Uncharacterized protein</fullName>
    </submittedName>
</protein>